<dbReference type="InterPro" id="IPR035967">
    <property type="entry name" value="SWAP/Surp_sf"/>
</dbReference>
<comment type="subcellular location">
    <subcellularLocation>
        <location evidence="1">Nucleus</location>
    </subcellularLocation>
</comment>
<dbReference type="Gene3D" id="1.10.10.790">
    <property type="entry name" value="Surp module"/>
    <property type="match status" value="2"/>
</dbReference>
<evidence type="ECO:0000256" key="3">
    <source>
        <dbReference type="ARBA" id="ARBA00022728"/>
    </source>
</evidence>
<feature type="compositionally biased region" description="Pro residues" evidence="7">
    <location>
        <begin position="32"/>
        <end position="50"/>
    </location>
</feature>
<name>A0A058ZGV3_FONAL</name>
<feature type="compositionally biased region" description="Basic and acidic residues" evidence="7">
    <location>
        <begin position="503"/>
        <end position="531"/>
    </location>
</feature>
<dbReference type="InterPro" id="IPR000061">
    <property type="entry name" value="Surp"/>
</dbReference>
<dbReference type="InterPro" id="IPR045146">
    <property type="entry name" value="SF3A1"/>
</dbReference>
<evidence type="ECO:0000256" key="4">
    <source>
        <dbReference type="ARBA" id="ARBA00022737"/>
    </source>
</evidence>
<dbReference type="eggNOG" id="KOG0007">
    <property type="taxonomic scope" value="Eukaryota"/>
</dbReference>
<dbReference type="GO" id="GO:0005686">
    <property type="term" value="C:U2 snRNP"/>
    <property type="evidence" value="ECO:0007669"/>
    <property type="project" value="TreeGrafter"/>
</dbReference>
<feature type="compositionally biased region" description="Low complexity" evidence="7">
    <location>
        <begin position="142"/>
        <end position="152"/>
    </location>
</feature>
<organism evidence="9">
    <name type="scientific">Fonticula alba</name>
    <name type="common">Slime mold</name>
    <dbReference type="NCBI Taxonomy" id="691883"/>
    <lineage>
        <taxon>Eukaryota</taxon>
        <taxon>Rotosphaerida</taxon>
        <taxon>Fonticulaceae</taxon>
        <taxon>Fonticula</taxon>
    </lineage>
</organism>
<dbReference type="GO" id="GO:0003723">
    <property type="term" value="F:RNA binding"/>
    <property type="evidence" value="ECO:0007669"/>
    <property type="project" value="InterPro"/>
</dbReference>
<keyword evidence="2" id="KW-0507">mRNA processing</keyword>
<dbReference type="Pfam" id="PF01805">
    <property type="entry name" value="Surp"/>
    <property type="match status" value="2"/>
</dbReference>
<keyword evidence="3" id="KW-0747">Spliceosome</keyword>
<dbReference type="GO" id="GO:0071013">
    <property type="term" value="C:catalytic step 2 spliceosome"/>
    <property type="evidence" value="ECO:0007669"/>
    <property type="project" value="TreeGrafter"/>
</dbReference>
<dbReference type="SMART" id="SM00648">
    <property type="entry name" value="SWAP"/>
    <property type="match status" value="2"/>
</dbReference>
<feature type="region of interest" description="Disordered" evidence="7">
    <location>
        <begin position="502"/>
        <end position="546"/>
    </location>
</feature>
<gene>
    <name evidence="9" type="ORF">H696_00739</name>
</gene>
<dbReference type="GO" id="GO:0071004">
    <property type="term" value="C:U2-type prespliceosome"/>
    <property type="evidence" value="ECO:0007669"/>
    <property type="project" value="TreeGrafter"/>
</dbReference>
<keyword evidence="4" id="KW-0677">Repeat</keyword>
<dbReference type="Proteomes" id="UP000030693">
    <property type="component" value="Unassembled WGS sequence"/>
</dbReference>
<feature type="region of interest" description="Disordered" evidence="7">
    <location>
        <begin position="560"/>
        <end position="579"/>
    </location>
</feature>
<evidence type="ECO:0000313" key="9">
    <source>
        <dbReference type="EMBL" id="KCV73196.1"/>
    </source>
</evidence>
<reference evidence="9" key="1">
    <citation type="submission" date="2013-04" db="EMBL/GenBank/DDBJ databases">
        <title>The Genome Sequence of Fonticula alba ATCC 38817.</title>
        <authorList>
            <consortium name="The Broad Institute Genomics Platform"/>
            <person name="Russ C."/>
            <person name="Cuomo C."/>
            <person name="Burger G."/>
            <person name="Gray M.W."/>
            <person name="Holland P.W.H."/>
            <person name="King N."/>
            <person name="Lang F.B.F."/>
            <person name="Roger A.J."/>
            <person name="Ruiz-Trillo I."/>
            <person name="Brown M."/>
            <person name="Walker B."/>
            <person name="Young S."/>
            <person name="Zeng Q."/>
            <person name="Gargeya S."/>
            <person name="Fitzgerald M."/>
            <person name="Haas B."/>
            <person name="Abouelleil A."/>
            <person name="Allen A.W."/>
            <person name="Alvarado L."/>
            <person name="Arachchi H.M."/>
            <person name="Berlin A.M."/>
            <person name="Chapman S.B."/>
            <person name="Gainer-Dewar J."/>
            <person name="Goldberg J."/>
            <person name="Griggs A."/>
            <person name="Gujja S."/>
            <person name="Hansen M."/>
            <person name="Howarth C."/>
            <person name="Imamovic A."/>
            <person name="Ireland A."/>
            <person name="Larimer J."/>
            <person name="McCowan C."/>
            <person name="Murphy C."/>
            <person name="Pearson M."/>
            <person name="Poon T.W."/>
            <person name="Priest M."/>
            <person name="Roberts A."/>
            <person name="Saif S."/>
            <person name="Shea T."/>
            <person name="Sisk P."/>
            <person name="Sykes S."/>
            <person name="Wortman J."/>
            <person name="Nusbaum C."/>
            <person name="Birren B."/>
        </authorList>
    </citation>
    <scope>NUCLEOTIDE SEQUENCE [LARGE SCALE GENOMIC DNA]</scope>
    <source>
        <strain evidence="9">ATCC 38817</strain>
    </source>
</reference>
<dbReference type="GO" id="GO:0000381">
    <property type="term" value="P:regulation of alternative mRNA splicing, via spliceosome"/>
    <property type="evidence" value="ECO:0007669"/>
    <property type="project" value="TreeGrafter"/>
</dbReference>
<dbReference type="RefSeq" id="XP_009492897.1">
    <property type="nucleotide sequence ID" value="XM_009494622.1"/>
</dbReference>
<evidence type="ECO:0000256" key="6">
    <source>
        <dbReference type="ARBA" id="ARBA00023242"/>
    </source>
</evidence>
<dbReference type="Pfam" id="PF12230">
    <property type="entry name" value="PRP21_like_P"/>
    <property type="match status" value="1"/>
</dbReference>
<dbReference type="GeneID" id="20525464"/>
<proteinExistence type="predicted"/>
<evidence type="ECO:0000256" key="5">
    <source>
        <dbReference type="ARBA" id="ARBA00023187"/>
    </source>
</evidence>
<accession>A0A058ZGV3</accession>
<evidence type="ECO:0000256" key="2">
    <source>
        <dbReference type="ARBA" id="ARBA00022664"/>
    </source>
</evidence>
<dbReference type="STRING" id="691883.A0A058ZGV3"/>
<feature type="compositionally biased region" description="Pro residues" evidence="7">
    <location>
        <begin position="8"/>
        <end position="25"/>
    </location>
</feature>
<keyword evidence="10" id="KW-1185">Reference proteome</keyword>
<dbReference type="GO" id="GO:0045292">
    <property type="term" value="P:mRNA cis splicing, via spliceosome"/>
    <property type="evidence" value="ECO:0007669"/>
    <property type="project" value="InterPro"/>
</dbReference>
<keyword evidence="5" id="KW-0508">mRNA splicing</keyword>
<dbReference type="FunFam" id="1.10.10.790:FF:000001">
    <property type="entry name" value="Splicing factor 3a, subunit 1"/>
    <property type="match status" value="1"/>
</dbReference>
<evidence type="ECO:0000259" key="8">
    <source>
        <dbReference type="PROSITE" id="PS50128"/>
    </source>
</evidence>
<dbReference type="AlphaFoldDB" id="A0A058ZGV3"/>
<dbReference type="EMBL" id="KB932201">
    <property type="protein sequence ID" value="KCV73196.1"/>
    <property type="molecule type" value="Genomic_DNA"/>
</dbReference>
<dbReference type="InterPro" id="IPR022030">
    <property type="entry name" value="SF3A1_dom"/>
</dbReference>
<dbReference type="PANTHER" id="PTHR15316:SF1">
    <property type="entry name" value="SPLICING FACTOR 3A SUBUNIT 1"/>
    <property type="match status" value="1"/>
</dbReference>
<feature type="region of interest" description="Disordered" evidence="7">
    <location>
        <begin position="135"/>
        <end position="168"/>
    </location>
</feature>
<feature type="domain" description="SURP motif" evidence="8">
    <location>
        <begin position="77"/>
        <end position="121"/>
    </location>
</feature>
<feature type="region of interest" description="Disordered" evidence="7">
    <location>
        <begin position="1"/>
        <end position="66"/>
    </location>
</feature>
<dbReference type="OMA" id="HYASIDW"/>
<evidence type="ECO:0000313" key="10">
    <source>
        <dbReference type="Proteomes" id="UP000030693"/>
    </source>
</evidence>
<evidence type="ECO:0000256" key="7">
    <source>
        <dbReference type="SAM" id="MobiDB-lite"/>
    </source>
</evidence>
<dbReference type="PANTHER" id="PTHR15316">
    <property type="entry name" value="SPLICEOSOME ASSOCIATED PROTEIN 114/SWAP SPLICING FACTOR-RELATED"/>
    <property type="match status" value="1"/>
</dbReference>
<dbReference type="PROSITE" id="PS50128">
    <property type="entry name" value="SURP"/>
    <property type="match status" value="2"/>
</dbReference>
<dbReference type="SUPFAM" id="SSF109905">
    <property type="entry name" value="Surp module (SWAP domain)"/>
    <property type="match status" value="2"/>
</dbReference>
<evidence type="ECO:0000256" key="1">
    <source>
        <dbReference type="ARBA" id="ARBA00004123"/>
    </source>
</evidence>
<feature type="domain" description="SURP motif" evidence="8">
    <location>
        <begin position="187"/>
        <end position="229"/>
    </location>
</feature>
<keyword evidence="6" id="KW-0539">Nucleus</keyword>
<dbReference type="OrthoDB" id="447637at2759"/>
<protein>
    <recommendedName>
        <fullName evidence="8">SURP motif domain-containing protein</fullName>
    </recommendedName>
</protein>
<sequence length="579" mass="63154">MSAATAGQPPPPPSSAMAQPPPPPSSVAAATQPPPPPSGGGPAQPPPPGAAPSGPEGTSLPNVPEGVIIPPQEIRFVIQTSVKFIIDRGESFADTIRAKSRDQMSNKFSFFEPTDPYHKYYQWWLATERERIARGDTGPRSDATVAPTAGDAAADKPEVKSDAPPPQPPDLEFLLDTPHITALDLDIIKLTAQFVARNGRSFLLQLQQRESDNGQFDFLRNRHSLFPFFSCLVQDYSLIINPRTQLLDRLRAISEDPLRSVVEQAHARLAWRTYMAERTAAEQAQADEERRAFMAIDWNDFEVAGTIDLSPSDAVAHLSEPLTRDSLLARLASLKATQLEALASAERSSTEQDPAAGSVPAEAVAAAATSSQPAEEVTIRRDYVPLAAQGGLRREHGPQFTFRGETIAPETANDQLRVELVDPRWREQRAAAEAKQTRHASNLVQDPSQISASLQQLARQRSDIFGSEAAQRAEEDPEEQQRRLLAKERAWDGHSRSIAALREQSRAEALNPERLRREAELRQRAEEELRARQAGPKIPTTVPAPAATPAVASAAVAEVTDVPDESVDGAPDAKRPRTE</sequence>